<dbReference type="PANTHER" id="PTHR43592:SF7">
    <property type="entry name" value="CAAX AMINO TERMINAL PROTEASE FAMILY PROTEIN"/>
    <property type="match status" value="1"/>
</dbReference>
<dbReference type="AlphaFoldDB" id="A0A6P4B737"/>
<dbReference type="PANTHER" id="PTHR43592">
    <property type="entry name" value="CAAX AMINO TERMINAL PROTEASE"/>
    <property type="match status" value="1"/>
</dbReference>
<dbReference type="RefSeq" id="XP_015894484.3">
    <property type="nucleotide sequence ID" value="XM_016038998.4"/>
</dbReference>
<gene>
    <name evidence="5" type="primary">LOC107428466</name>
</gene>
<sequence length="323" mass="35374">MGSLSVNGWWTRTTSKYASSSTNPLRLEQSSFICGNLIGLYGVQNVLPSKLCSGLKFSPRAFASRKSFKKLKKDGTQKRKSVTDSSSSNDYGQDDKKVDPSENLTEQKLISIPSRSSVLQACTVTSGLIAAFGIIIRQVSHLASVEGLPILDCSSKVSFDFEMWHLELITGLVLLISSCRYLLLKTWLDFAESSEAANQQVLTSLGPLDYMVVAFLPGFSEELLFRGALLPLFGFDWKSVLVVAAIFGVLHLGSGRKYSFAAWATFVGIAYGYATVMSSSIIVPMASHAVNNLVGGILWRYESKPSEQSMRMIGHYQNLESGM</sequence>
<dbReference type="Proteomes" id="UP001652623">
    <property type="component" value="Chromosome 12"/>
</dbReference>
<evidence type="ECO:0000256" key="2">
    <source>
        <dbReference type="SAM" id="Phobius"/>
    </source>
</evidence>
<proteinExistence type="predicted"/>
<evidence type="ECO:0000313" key="4">
    <source>
        <dbReference type="Proteomes" id="UP001652623"/>
    </source>
</evidence>
<feature type="transmembrane region" description="Helical" evidence="2">
    <location>
        <begin position="258"/>
        <end position="275"/>
    </location>
</feature>
<dbReference type="Pfam" id="PF02517">
    <property type="entry name" value="Rce1-like"/>
    <property type="match status" value="1"/>
</dbReference>
<dbReference type="GO" id="GO:0080120">
    <property type="term" value="P:CAAX-box protein maturation"/>
    <property type="evidence" value="ECO:0007669"/>
    <property type="project" value="UniProtKB-ARBA"/>
</dbReference>
<dbReference type="KEGG" id="zju:107428466"/>
<dbReference type="InParanoid" id="A0A6P4B737"/>
<evidence type="ECO:0000259" key="3">
    <source>
        <dbReference type="Pfam" id="PF02517"/>
    </source>
</evidence>
<keyword evidence="2" id="KW-0472">Membrane</keyword>
<protein>
    <submittedName>
        <fullName evidence="5">Uncharacterized protein LOC107428466 isoform X2</fullName>
    </submittedName>
</protein>
<feature type="region of interest" description="Disordered" evidence="1">
    <location>
        <begin position="73"/>
        <end position="100"/>
    </location>
</feature>
<dbReference type="InterPro" id="IPR003675">
    <property type="entry name" value="Rce1/LyrA-like_dom"/>
</dbReference>
<keyword evidence="2" id="KW-0812">Transmembrane</keyword>
<keyword evidence="4" id="KW-1185">Reference proteome</keyword>
<evidence type="ECO:0000256" key="1">
    <source>
        <dbReference type="SAM" id="MobiDB-lite"/>
    </source>
</evidence>
<reference evidence="5" key="1">
    <citation type="submission" date="2025-08" db="UniProtKB">
        <authorList>
            <consortium name="RefSeq"/>
        </authorList>
    </citation>
    <scope>IDENTIFICATION</scope>
    <source>
        <tissue evidence="5">Seedling</tissue>
    </source>
</reference>
<dbReference type="GO" id="GO:0004175">
    <property type="term" value="F:endopeptidase activity"/>
    <property type="evidence" value="ECO:0007669"/>
    <property type="project" value="UniProtKB-ARBA"/>
</dbReference>
<dbReference type="FunCoup" id="A0A6P4B737">
    <property type="interactions" value="501"/>
</dbReference>
<keyword evidence="2" id="KW-1133">Transmembrane helix</keyword>
<name>A0A6P4B737_ZIZJJ</name>
<accession>A0A6P4B737</accession>
<organism evidence="4 5">
    <name type="scientific">Ziziphus jujuba</name>
    <name type="common">Chinese jujube</name>
    <name type="synonym">Ziziphus sativa</name>
    <dbReference type="NCBI Taxonomy" id="326968"/>
    <lineage>
        <taxon>Eukaryota</taxon>
        <taxon>Viridiplantae</taxon>
        <taxon>Streptophyta</taxon>
        <taxon>Embryophyta</taxon>
        <taxon>Tracheophyta</taxon>
        <taxon>Spermatophyta</taxon>
        <taxon>Magnoliopsida</taxon>
        <taxon>eudicotyledons</taxon>
        <taxon>Gunneridae</taxon>
        <taxon>Pentapetalae</taxon>
        <taxon>rosids</taxon>
        <taxon>fabids</taxon>
        <taxon>Rosales</taxon>
        <taxon>Rhamnaceae</taxon>
        <taxon>Paliureae</taxon>
        <taxon>Ziziphus</taxon>
    </lineage>
</organism>
<feature type="transmembrane region" description="Helical" evidence="2">
    <location>
        <begin position="228"/>
        <end position="251"/>
    </location>
</feature>
<feature type="domain" description="CAAX prenyl protease 2/Lysostaphin resistance protein A-like" evidence="3">
    <location>
        <begin position="208"/>
        <end position="294"/>
    </location>
</feature>
<evidence type="ECO:0000313" key="5">
    <source>
        <dbReference type="RefSeq" id="XP_015894484.3"/>
    </source>
</evidence>
<dbReference type="GeneID" id="107428466"/>